<comment type="similarity">
    <text evidence="2">Belongs to the glycosyltransferase 2 family.</text>
</comment>
<reference evidence="6" key="1">
    <citation type="submission" date="2020-07" db="EMBL/GenBank/DDBJ databases">
        <title>Koleobacter methoxysyntrophicus gen. nov., sp. nov., a novel anaerobic bacterium isolated from deep subsurface oil field and proposal of Koleobacterales ord. nov. in the phylum Firmicutes.</title>
        <authorList>
            <person name="Sakamoto S."/>
            <person name="Tamaki H."/>
        </authorList>
    </citation>
    <scope>NUCLEOTIDE SEQUENCE</scope>
    <source>
        <strain evidence="6">NRmbB1</strain>
    </source>
</reference>
<dbReference type="InterPro" id="IPR001173">
    <property type="entry name" value="Glyco_trans_2-like"/>
</dbReference>
<evidence type="ECO:0000256" key="3">
    <source>
        <dbReference type="ARBA" id="ARBA00022676"/>
    </source>
</evidence>
<feature type="domain" description="Glycosyltransferase 2-like" evidence="5">
    <location>
        <begin position="7"/>
        <end position="68"/>
    </location>
</feature>
<organism evidence="6 7">
    <name type="scientific">Koleobacter methoxysyntrophicus</name>
    <dbReference type="NCBI Taxonomy" id="2751313"/>
    <lineage>
        <taxon>Bacteria</taxon>
        <taxon>Bacillati</taxon>
        <taxon>Bacillota</taxon>
        <taxon>Clostridia</taxon>
        <taxon>Koleobacterales</taxon>
        <taxon>Koleobacteraceae</taxon>
        <taxon>Koleobacter</taxon>
    </lineage>
</organism>
<dbReference type="InterPro" id="IPR029044">
    <property type="entry name" value="Nucleotide-diphossugar_trans"/>
</dbReference>
<dbReference type="GO" id="GO:0016757">
    <property type="term" value="F:glycosyltransferase activity"/>
    <property type="evidence" value="ECO:0007669"/>
    <property type="project" value="UniProtKB-KW"/>
</dbReference>
<dbReference type="PANTHER" id="PTHR43179">
    <property type="entry name" value="RHAMNOSYLTRANSFERASE WBBL"/>
    <property type="match status" value="1"/>
</dbReference>
<name>A0A8A0RJT1_9FIRM</name>
<keyword evidence="7" id="KW-1185">Reference proteome</keyword>
<evidence type="ECO:0000256" key="4">
    <source>
        <dbReference type="ARBA" id="ARBA00022679"/>
    </source>
</evidence>
<protein>
    <recommendedName>
        <fullName evidence="5">Glycosyltransferase 2-like domain-containing protein</fullName>
    </recommendedName>
</protein>
<comment type="pathway">
    <text evidence="1">Cell wall biogenesis; cell wall polysaccharide biosynthesis.</text>
</comment>
<gene>
    <name evidence="6" type="ORF">H0A61_00273</name>
</gene>
<dbReference type="Pfam" id="PF00535">
    <property type="entry name" value="Glycos_transf_2"/>
    <property type="match status" value="2"/>
</dbReference>
<evidence type="ECO:0000313" key="7">
    <source>
        <dbReference type="Proteomes" id="UP000662904"/>
    </source>
</evidence>
<evidence type="ECO:0000256" key="2">
    <source>
        <dbReference type="ARBA" id="ARBA00006739"/>
    </source>
</evidence>
<accession>A0A8A0RJT1</accession>
<evidence type="ECO:0000313" key="6">
    <source>
        <dbReference type="EMBL" id="QSQ07954.1"/>
    </source>
</evidence>
<feature type="domain" description="Glycosyltransferase 2-like" evidence="5">
    <location>
        <begin position="86"/>
        <end position="175"/>
    </location>
</feature>
<dbReference type="CDD" id="cd04186">
    <property type="entry name" value="GT_2_like_c"/>
    <property type="match status" value="1"/>
</dbReference>
<dbReference type="RefSeq" id="WP_206708195.1">
    <property type="nucleotide sequence ID" value="NZ_CP059066.1"/>
</dbReference>
<dbReference type="SUPFAM" id="SSF53448">
    <property type="entry name" value="Nucleotide-diphospho-sugar transferases"/>
    <property type="match status" value="1"/>
</dbReference>
<sequence length="346" mass="40538">MKSELAVIVLNWNNWKDTLECLSSLLKQSYKNFEIILLDNGSTDGSVERIKQWIRENYSDDRLEYIEYERSSIETNNYSISPKDPKKTKITIILNGENLGFAKGNNVGIKYVLQTGSVRYIFLLNNDTTLEENSLKNLMKEVEKNPEIKVATTKICYYDKPDLIWNCGGEISFLGVRKYYFGKEDEKKCPAKNFEVGLVTGCALLVDVNIIKKYGALTERFFFGEEDWDFSLRMKKAGVKMFCIPSSVVYHKVSASTNNFFDKNSIFKSCIHYVNRFVNLKSHYNKVYWYIWREGYFMYIFYLFKRKKLNNQQALKAISIIRKYSNECDSVTKDIVERIRQEVKSL</sequence>
<dbReference type="Proteomes" id="UP000662904">
    <property type="component" value="Chromosome"/>
</dbReference>
<dbReference type="AlphaFoldDB" id="A0A8A0RJT1"/>
<dbReference type="EMBL" id="CP059066">
    <property type="protein sequence ID" value="QSQ07954.1"/>
    <property type="molecule type" value="Genomic_DNA"/>
</dbReference>
<dbReference type="Gene3D" id="3.90.550.10">
    <property type="entry name" value="Spore Coat Polysaccharide Biosynthesis Protein SpsA, Chain A"/>
    <property type="match status" value="1"/>
</dbReference>
<evidence type="ECO:0000256" key="1">
    <source>
        <dbReference type="ARBA" id="ARBA00004776"/>
    </source>
</evidence>
<dbReference type="KEGG" id="kme:H0A61_00273"/>
<evidence type="ECO:0000259" key="5">
    <source>
        <dbReference type="Pfam" id="PF00535"/>
    </source>
</evidence>
<dbReference type="PANTHER" id="PTHR43179:SF12">
    <property type="entry name" value="GALACTOFURANOSYLTRANSFERASE GLFT2"/>
    <property type="match status" value="1"/>
</dbReference>
<proteinExistence type="inferred from homology"/>
<keyword evidence="4" id="KW-0808">Transferase</keyword>
<keyword evidence="3" id="KW-0328">Glycosyltransferase</keyword>